<reference evidence="2 3" key="1">
    <citation type="submission" date="2019-07" db="EMBL/GenBank/DDBJ databases">
        <title>The First High-Quality Draft Genome Sequence of the Causal Agent of the Current Panama Disease Epidemic.</title>
        <authorList>
            <person name="Warmington R.J."/>
            <person name="Kay W."/>
            <person name="Jeffries A."/>
            <person name="Bebber D."/>
            <person name="Moore K."/>
            <person name="Studholme D.J."/>
        </authorList>
    </citation>
    <scope>NUCLEOTIDE SEQUENCE [LARGE SCALE GENOMIC DNA]</scope>
    <source>
        <strain evidence="2 3">TR4</strain>
    </source>
</reference>
<dbReference type="Proteomes" id="UP000321331">
    <property type="component" value="Unassembled WGS sequence"/>
</dbReference>
<accession>A0A5C6SUP7</accession>
<sequence length="194" mass="20227">MPRPSDTFKPGLVRVIISTKMAVMLAMVPSAFPMALGGSSSSGGGGVRAAVDMCQSGREFDRLKLLCGIAFCDGGDGGDGGNGDSKPCSPSLSGGLLSTPSSFACHGSSKRRLGGEVGVCLLVLVELMGEVGVLESTEPDNEVMRAPLLKLSQSHRRSGPESPFEPPPLLQSPDAIDDGRLRFVGEREVKLLVR</sequence>
<dbReference type="EMBL" id="VMNF01000008">
    <property type="protein sequence ID" value="TXC02176.1"/>
    <property type="molecule type" value="Genomic_DNA"/>
</dbReference>
<proteinExistence type="predicted"/>
<name>A0A5C6SUP7_FUSOC</name>
<evidence type="ECO:0000313" key="2">
    <source>
        <dbReference type="EMBL" id="TXC02176.1"/>
    </source>
</evidence>
<protein>
    <submittedName>
        <fullName evidence="2">Uncharacterized protein</fullName>
    </submittedName>
</protein>
<gene>
    <name evidence="2" type="ORF">FocTR4_00014892</name>
</gene>
<feature type="region of interest" description="Disordered" evidence="1">
    <location>
        <begin position="154"/>
        <end position="177"/>
    </location>
</feature>
<organism evidence="2 3">
    <name type="scientific">Fusarium oxysporum f. sp. cubense</name>
    <dbReference type="NCBI Taxonomy" id="61366"/>
    <lineage>
        <taxon>Eukaryota</taxon>
        <taxon>Fungi</taxon>
        <taxon>Dikarya</taxon>
        <taxon>Ascomycota</taxon>
        <taxon>Pezizomycotina</taxon>
        <taxon>Sordariomycetes</taxon>
        <taxon>Hypocreomycetidae</taxon>
        <taxon>Hypocreales</taxon>
        <taxon>Nectriaceae</taxon>
        <taxon>Fusarium</taxon>
        <taxon>Fusarium oxysporum species complex</taxon>
    </lineage>
</organism>
<comment type="caution">
    <text evidence="2">The sequence shown here is derived from an EMBL/GenBank/DDBJ whole genome shotgun (WGS) entry which is preliminary data.</text>
</comment>
<dbReference type="AlphaFoldDB" id="A0A5C6SUP7"/>
<evidence type="ECO:0000313" key="3">
    <source>
        <dbReference type="Proteomes" id="UP000321331"/>
    </source>
</evidence>
<evidence type="ECO:0000256" key="1">
    <source>
        <dbReference type="SAM" id="MobiDB-lite"/>
    </source>
</evidence>